<dbReference type="GO" id="GO:0000338">
    <property type="term" value="P:protein deneddylation"/>
    <property type="evidence" value="ECO:0007669"/>
    <property type="project" value="TreeGrafter"/>
</dbReference>
<accession>A0A8S1YF60</accession>
<feature type="region of interest" description="Disordered" evidence="4">
    <location>
        <begin position="1"/>
        <end position="21"/>
    </location>
</feature>
<gene>
    <name evidence="6" type="ORF">POCTA_138.1.T1500006</name>
</gene>
<comment type="caution">
    <text evidence="6">The sequence shown here is derived from an EMBL/GenBank/DDBJ whole genome shotgun (WGS) entry which is preliminary data.</text>
</comment>
<dbReference type="Pfam" id="PF02902">
    <property type="entry name" value="Peptidase_C48"/>
    <property type="match status" value="1"/>
</dbReference>
<dbReference type="PANTHER" id="PTHR46468">
    <property type="entry name" value="SENTRIN-SPECIFIC PROTEASE 8"/>
    <property type="match status" value="1"/>
</dbReference>
<name>A0A8S1YF60_PAROT</name>
<dbReference type="GO" id="GO:0008234">
    <property type="term" value="F:cysteine-type peptidase activity"/>
    <property type="evidence" value="ECO:0007669"/>
    <property type="project" value="UniProtKB-KW"/>
</dbReference>
<dbReference type="PANTHER" id="PTHR46468:SF1">
    <property type="entry name" value="SENTRIN-SPECIFIC PROTEASE 8"/>
    <property type="match status" value="1"/>
</dbReference>
<evidence type="ECO:0000256" key="2">
    <source>
        <dbReference type="ARBA" id="ARBA00022801"/>
    </source>
</evidence>
<evidence type="ECO:0000259" key="5">
    <source>
        <dbReference type="PROSITE" id="PS50600"/>
    </source>
</evidence>
<dbReference type="InterPro" id="IPR003653">
    <property type="entry name" value="Peptidase_C48_C"/>
</dbReference>
<keyword evidence="2" id="KW-0378">Hydrolase</keyword>
<dbReference type="GO" id="GO:0019784">
    <property type="term" value="F:deNEDDylase activity"/>
    <property type="evidence" value="ECO:0007669"/>
    <property type="project" value="InterPro"/>
</dbReference>
<proteinExistence type="predicted"/>
<dbReference type="OrthoDB" id="309994at2759"/>
<sequence>MDQESEIQDKKRILSPLSSSPQKRHNYFNYVPKQHNYYQKNIQSITDNISRISNLNQPQKIIKNQNDDFQIQPNTNQGKFLTEDDQQFYEHISTDQSIYEKLLINENLLFYFNSQSQFQECSNTKQYYIANGKLYFTEFDKDGNPKFKIQEGPFRVCLSKKEFVLDGDGKEFSGKSNLIKFQGQFENGIFKDDARNQRSKSAPNKKIKIIDVQTGLQVNNNDQLNKYQHQFLQCESWCKYNQQISIKDIQILENNRRLTSSIIDAYVLYLNLESEKDYFSKNRKNRQNINRILFLPTTLTTNFGRNYTDQHTKNIYEAELLQFQDLNYDLKKIYTYIGMPVNKNNYHWYFLLFDLKQNSCTVFDSLQKPTNQMNVDQQLILALEKLLKIKQLKKQFSNFSGQQTDGYSCGYHVCQFMNYCKTIQFEPKVNYDFKLNEIKKKLLTIIKK</sequence>
<dbReference type="OMA" id="CESWCKY"/>
<evidence type="ECO:0000313" key="6">
    <source>
        <dbReference type="EMBL" id="CAD8210124.1"/>
    </source>
</evidence>
<evidence type="ECO:0000256" key="1">
    <source>
        <dbReference type="ARBA" id="ARBA00022670"/>
    </source>
</evidence>
<dbReference type="InterPro" id="IPR044613">
    <property type="entry name" value="Nep1/2-like"/>
</dbReference>
<dbReference type="PROSITE" id="PS50600">
    <property type="entry name" value="ULP_PROTEASE"/>
    <property type="match status" value="1"/>
</dbReference>
<dbReference type="EMBL" id="CAJJDP010000152">
    <property type="protein sequence ID" value="CAD8210124.1"/>
    <property type="molecule type" value="Genomic_DNA"/>
</dbReference>
<dbReference type="Proteomes" id="UP000683925">
    <property type="component" value="Unassembled WGS sequence"/>
</dbReference>
<feature type="domain" description="Ubiquitin-like protease family profile" evidence="5">
    <location>
        <begin position="242"/>
        <end position="420"/>
    </location>
</feature>
<keyword evidence="1" id="KW-0645">Protease</keyword>
<dbReference type="GO" id="GO:0006508">
    <property type="term" value="P:proteolysis"/>
    <property type="evidence" value="ECO:0007669"/>
    <property type="project" value="UniProtKB-KW"/>
</dbReference>
<reference evidence="6" key="1">
    <citation type="submission" date="2021-01" db="EMBL/GenBank/DDBJ databases">
        <authorList>
            <consortium name="Genoscope - CEA"/>
            <person name="William W."/>
        </authorList>
    </citation>
    <scope>NUCLEOTIDE SEQUENCE</scope>
</reference>
<evidence type="ECO:0000256" key="4">
    <source>
        <dbReference type="SAM" id="MobiDB-lite"/>
    </source>
</evidence>
<protein>
    <recommendedName>
        <fullName evidence="5">Ubiquitin-like protease family profile domain-containing protein</fullName>
    </recommendedName>
</protein>
<keyword evidence="7" id="KW-1185">Reference proteome</keyword>
<keyword evidence="3" id="KW-0788">Thiol protease</keyword>
<dbReference type="AlphaFoldDB" id="A0A8S1YF60"/>
<organism evidence="6 7">
    <name type="scientific">Paramecium octaurelia</name>
    <dbReference type="NCBI Taxonomy" id="43137"/>
    <lineage>
        <taxon>Eukaryota</taxon>
        <taxon>Sar</taxon>
        <taxon>Alveolata</taxon>
        <taxon>Ciliophora</taxon>
        <taxon>Intramacronucleata</taxon>
        <taxon>Oligohymenophorea</taxon>
        <taxon>Peniculida</taxon>
        <taxon>Parameciidae</taxon>
        <taxon>Paramecium</taxon>
    </lineage>
</organism>
<evidence type="ECO:0000313" key="7">
    <source>
        <dbReference type="Proteomes" id="UP000683925"/>
    </source>
</evidence>
<evidence type="ECO:0000256" key="3">
    <source>
        <dbReference type="ARBA" id="ARBA00022807"/>
    </source>
</evidence>